<name>A0ABQ9GWP0_9NEOP</name>
<dbReference type="EMBL" id="JARBHB010000008">
    <property type="protein sequence ID" value="KAJ8876440.1"/>
    <property type="molecule type" value="Genomic_DNA"/>
</dbReference>
<reference evidence="1 2" key="1">
    <citation type="submission" date="2023-02" db="EMBL/GenBank/DDBJ databases">
        <title>LHISI_Scaffold_Assembly.</title>
        <authorList>
            <person name="Stuart O.P."/>
            <person name="Cleave R."/>
            <person name="Magrath M.J.L."/>
            <person name="Mikheyev A.S."/>
        </authorList>
    </citation>
    <scope>NUCLEOTIDE SEQUENCE [LARGE SCALE GENOMIC DNA]</scope>
    <source>
        <strain evidence="1">Daus_M_001</strain>
        <tissue evidence="1">Leg muscle</tissue>
    </source>
</reference>
<comment type="caution">
    <text evidence="1">The sequence shown here is derived from an EMBL/GenBank/DDBJ whole genome shotgun (WGS) entry which is preliminary data.</text>
</comment>
<accession>A0ABQ9GWP0</accession>
<evidence type="ECO:0000313" key="2">
    <source>
        <dbReference type="Proteomes" id="UP001159363"/>
    </source>
</evidence>
<protein>
    <submittedName>
        <fullName evidence="1">Uncharacterized protein</fullName>
    </submittedName>
</protein>
<gene>
    <name evidence="1" type="ORF">PR048_020885</name>
</gene>
<organism evidence="1 2">
    <name type="scientific">Dryococelus australis</name>
    <dbReference type="NCBI Taxonomy" id="614101"/>
    <lineage>
        <taxon>Eukaryota</taxon>
        <taxon>Metazoa</taxon>
        <taxon>Ecdysozoa</taxon>
        <taxon>Arthropoda</taxon>
        <taxon>Hexapoda</taxon>
        <taxon>Insecta</taxon>
        <taxon>Pterygota</taxon>
        <taxon>Neoptera</taxon>
        <taxon>Polyneoptera</taxon>
        <taxon>Phasmatodea</taxon>
        <taxon>Verophasmatodea</taxon>
        <taxon>Anareolatae</taxon>
        <taxon>Phasmatidae</taxon>
        <taxon>Eurycanthinae</taxon>
        <taxon>Dryococelus</taxon>
    </lineage>
</organism>
<dbReference type="Proteomes" id="UP001159363">
    <property type="component" value="Chromosome 7"/>
</dbReference>
<keyword evidence="2" id="KW-1185">Reference proteome</keyword>
<sequence length="116" mass="13250">MSDCMQYQNLWKAVELLLILVMGNVNKHVEVENLKGKLYIAQSLIYNSLGDIGGVKQLRNLRIIKMLKSCAANACYYLEEQKLAAETAVKRKIDQDGEEIENSEKCLSRLKNILHH</sequence>
<proteinExistence type="predicted"/>
<evidence type="ECO:0000313" key="1">
    <source>
        <dbReference type="EMBL" id="KAJ8876440.1"/>
    </source>
</evidence>